<accession>A0ABU4WG68</accession>
<dbReference type="Proteomes" id="UP001275932">
    <property type="component" value="Unassembled WGS sequence"/>
</dbReference>
<proteinExistence type="predicted"/>
<feature type="transmembrane region" description="Helical" evidence="1">
    <location>
        <begin position="12"/>
        <end position="40"/>
    </location>
</feature>
<feature type="transmembrane region" description="Helical" evidence="1">
    <location>
        <begin position="60"/>
        <end position="82"/>
    </location>
</feature>
<keyword evidence="1" id="KW-1133">Transmembrane helix</keyword>
<keyword evidence="3" id="KW-1185">Reference proteome</keyword>
<evidence type="ECO:0000256" key="1">
    <source>
        <dbReference type="SAM" id="Phobius"/>
    </source>
</evidence>
<keyword evidence="1" id="KW-0472">Membrane</keyword>
<reference evidence="2 3" key="1">
    <citation type="submission" date="2022-03" db="EMBL/GenBank/DDBJ databases">
        <title>Novel taxa within the pig intestine.</title>
        <authorList>
            <person name="Wylensek D."/>
            <person name="Bishof K."/>
            <person name="Afrizal A."/>
            <person name="Clavel T."/>
        </authorList>
    </citation>
    <scope>NUCLEOTIDE SEQUENCE [LARGE SCALE GENOMIC DNA]</scope>
    <source>
        <strain evidence="2 3">CLA-KB-P66</strain>
    </source>
</reference>
<protein>
    <submittedName>
        <fullName evidence="2">Uncharacterized protein</fullName>
    </submittedName>
</protein>
<evidence type="ECO:0000313" key="2">
    <source>
        <dbReference type="EMBL" id="MDX8415209.1"/>
    </source>
</evidence>
<name>A0ABU4WG68_9BACT</name>
<keyword evidence="1" id="KW-0812">Transmembrane</keyword>
<dbReference type="RefSeq" id="WP_370396657.1">
    <property type="nucleotide sequence ID" value="NZ_JALBUT010000003.1"/>
</dbReference>
<evidence type="ECO:0000313" key="3">
    <source>
        <dbReference type="Proteomes" id="UP001275932"/>
    </source>
</evidence>
<sequence length="85" mass="9767">MKSYSEYGFWDFFVEVVFSQGFLVLTALVLIFAFLCFRFYKLNFAAGDASESENNGSYKMGLNISLIMIMGTAAALYFLYLYSLW</sequence>
<organism evidence="2 3">
    <name type="scientific">Intestinicryptomonas porci</name>
    <dbReference type="NCBI Taxonomy" id="2926320"/>
    <lineage>
        <taxon>Bacteria</taxon>
        <taxon>Pseudomonadati</taxon>
        <taxon>Verrucomicrobiota</taxon>
        <taxon>Opitutia</taxon>
        <taxon>Opitutales</taxon>
        <taxon>Intestinicryptomonaceae</taxon>
        <taxon>Intestinicryptomonas</taxon>
    </lineage>
</organism>
<gene>
    <name evidence="2" type="ORF">MOX91_03320</name>
</gene>
<dbReference type="EMBL" id="JALBUT010000003">
    <property type="protein sequence ID" value="MDX8415209.1"/>
    <property type="molecule type" value="Genomic_DNA"/>
</dbReference>
<comment type="caution">
    <text evidence="2">The sequence shown here is derived from an EMBL/GenBank/DDBJ whole genome shotgun (WGS) entry which is preliminary data.</text>
</comment>